<gene>
    <name evidence="2" type="ORF">COZ26_03405</name>
</gene>
<evidence type="ECO:0000256" key="1">
    <source>
        <dbReference type="SAM" id="Phobius"/>
    </source>
</evidence>
<feature type="non-terminal residue" evidence="2">
    <location>
        <position position="204"/>
    </location>
</feature>
<keyword evidence="1" id="KW-0812">Transmembrane</keyword>
<protein>
    <submittedName>
        <fullName evidence="2">Uncharacterized protein</fullName>
    </submittedName>
</protein>
<evidence type="ECO:0000313" key="2">
    <source>
        <dbReference type="EMBL" id="PIX92138.1"/>
    </source>
</evidence>
<feature type="transmembrane region" description="Helical" evidence="1">
    <location>
        <begin position="15"/>
        <end position="36"/>
    </location>
</feature>
<dbReference type="AlphaFoldDB" id="A0A2M7MGB3"/>
<feature type="non-terminal residue" evidence="2">
    <location>
        <position position="1"/>
    </location>
</feature>
<keyword evidence="1" id="KW-0472">Membrane</keyword>
<organism evidence="2 3">
    <name type="scientific">Candidatus Kuenenbacteria bacterium CG_4_10_14_3_um_filter_39_14</name>
    <dbReference type="NCBI Taxonomy" id="1974614"/>
    <lineage>
        <taxon>Bacteria</taxon>
        <taxon>Candidatus Kueneniibacteriota</taxon>
    </lineage>
</organism>
<keyword evidence="1" id="KW-1133">Transmembrane helix</keyword>
<dbReference type="EMBL" id="PFJV01000084">
    <property type="protein sequence ID" value="PIX92138.1"/>
    <property type="molecule type" value="Genomic_DNA"/>
</dbReference>
<evidence type="ECO:0000313" key="3">
    <source>
        <dbReference type="Proteomes" id="UP000230658"/>
    </source>
</evidence>
<feature type="transmembrane region" description="Helical" evidence="1">
    <location>
        <begin position="43"/>
        <end position="61"/>
    </location>
</feature>
<sequence>LLNWATETTKSYDTWFFRFLLALNPLVGFFVVLAIVLHWIPPVYFLFFLMLPLGILGPKLGELGRIHERLTKKNNLLNKYARLFRMVENEKFTSDLNQETRDIIVEKDAEAGKEIEHLSAIAAAFDYRLNILMGILLNVFLLWDILQTIRLERWKAKNQQHIHQWFNALSTFDELSSFAGFAFGNTESTYPTIISGDFKVEGNN</sequence>
<accession>A0A2M7MGB3</accession>
<dbReference type="Proteomes" id="UP000230658">
    <property type="component" value="Unassembled WGS sequence"/>
</dbReference>
<name>A0A2M7MGB3_9BACT</name>
<comment type="caution">
    <text evidence="2">The sequence shown here is derived from an EMBL/GenBank/DDBJ whole genome shotgun (WGS) entry which is preliminary data.</text>
</comment>
<feature type="transmembrane region" description="Helical" evidence="1">
    <location>
        <begin position="127"/>
        <end position="146"/>
    </location>
</feature>
<proteinExistence type="predicted"/>
<reference evidence="3" key="1">
    <citation type="submission" date="2017-09" db="EMBL/GenBank/DDBJ databases">
        <title>Depth-based differentiation of microbial function through sediment-hosted aquifers and enrichment of novel symbionts in the deep terrestrial subsurface.</title>
        <authorList>
            <person name="Probst A.J."/>
            <person name="Ladd B."/>
            <person name="Jarett J.K."/>
            <person name="Geller-Mcgrath D.E."/>
            <person name="Sieber C.M.K."/>
            <person name="Emerson J.B."/>
            <person name="Anantharaman K."/>
            <person name="Thomas B.C."/>
            <person name="Malmstrom R."/>
            <person name="Stieglmeier M."/>
            <person name="Klingl A."/>
            <person name="Woyke T."/>
            <person name="Ryan C.M."/>
            <person name="Banfield J.F."/>
        </authorList>
    </citation>
    <scope>NUCLEOTIDE SEQUENCE [LARGE SCALE GENOMIC DNA]</scope>
</reference>